<dbReference type="Proteomes" id="UP000016543">
    <property type="component" value="Unassembled WGS sequence"/>
</dbReference>
<reference evidence="1 2" key="1">
    <citation type="submission" date="2006-01" db="EMBL/GenBank/DDBJ databases">
        <authorList>
            <person name="Brettar I."/>
            <person name="Hofle M."/>
            <person name="Ferriera S."/>
            <person name="Johnson J."/>
            <person name="Kravitz S."/>
            <person name="Halpern A."/>
            <person name="Remington K."/>
            <person name="Beeson K."/>
            <person name="Tran B."/>
            <person name="Rogers Y.-H."/>
            <person name="Friedman R."/>
            <person name="Venter J.C."/>
        </authorList>
    </citation>
    <scope>NUCLEOTIDE SEQUENCE [LARGE SCALE GENOMIC DNA]</scope>
    <source>
        <strain evidence="1 2">OS145</strain>
    </source>
</reference>
<proteinExistence type="predicted"/>
<gene>
    <name evidence="1" type="ORF">OS145_02550</name>
</gene>
<evidence type="ECO:0000313" key="1">
    <source>
        <dbReference type="EMBL" id="EAQ33212.1"/>
    </source>
</evidence>
<organism evidence="1 2">
    <name type="scientific">Idiomarina baltica OS145</name>
    <dbReference type="NCBI Taxonomy" id="314276"/>
    <lineage>
        <taxon>Bacteria</taxon>
        <taxon>Pseudomonadati</taxon>
        <taxon>Pseudomonadota</taxon>
        <taxon>Gammaproteobacteria</taxon>
        <taxon>Alteromonadales</taxon>
        <taxon>Idiomarinaceae</taxon>
        <taxon>Idiomarina</taxon>
    </lineage>
</organism>
<sequence length="151" mass="17026">MALSDHQDVTVSLQELFTGQLHGKKPIDRIDPLKYSQLLRRGIEGAAVSNICSELPAQLLATALDLDVPELFRLAEKERLSPQQTEIIGDFVTLWSELKSFFEDDLQLLTEWLETRLPVLNGEAPVTFINTFIGRNKIGFYPVSTDGLKRL</sequence>
<keyword evidence="2" id="KW-1185">Reference proteome</keyword>
<dbReference type="EMBL" id="AAMX01000001">
    <property type="protein sequence ID" value="EAQ33212.1"/>
    <property type="molecule type" value="Genomic_DNA"/>
</dbReference>
<accession>A0ABP2CTL4</accession>
<evidence type="ECO:0000313" key="2">
    <source>
        <dbReference type="Proteomes" id="UP000016543"/>
    </source>
</evidence>
<name>A0ABP2CTL4_9GAMM</name>
<comment type="caution">
    <text evidence="1">The sequence shown here is derived from an EMBL/GenBank/DDBJ whole genome shotgun (WGS) entry which is preliminary data.</text>
</comment>
<protein>
    <submittedName>
        <fullName evidence="1">Uncharacterized protein</fullName>
    </submittedName>
</protein>